<dbReference type="SUPFAM" id="SSF118010">
    <property type="entry name" value="TM1457-like"/>
    <property type="match status" value="1"/>
</dbReference>
<sequence>MLAITFYAGGVKIEGHAFFAPKGDDIVCAAISGIVLGGLNWYDPKDLSIQRSERNNIFSFELKNSDYDKLVALQVIQTQIEAIAKVYPNYIKIIDNSRKIII</sequence>
<evidence type="ECO:0000256" key="1">
    <source>
        <dbReference type="ARBA" id="ARBA00022517"/>
    </source>
</evidence>
<evidence type="ECO:0000313" key="8">
    <source>
        <dbReference type="Proteomes" id="UP000261764"/>
    </source>
</evidence>
<proteinExistence type="inferred from homology"/>
<name>A0A292IHP3_9MOLU</name>
<dbReference type="RefSeq" id="WP_343251757.1">
    <property type="nucleotide sequence ID" value="NZ_HG937516.1"/>
</dbReference>
<comment type="similarity">
    <text evidence="5">Belongs to the Prp family.</text>
</comment>
<reference evidence="7 8" key="1">
    <citation type="journal article" date="2015" name="Clin. Infect. Dis.">
        <title>Genomic Investigations unmask Mycoplasma amphoriforme, a new respiratory pathogen.</title>
        <authorList>
            <person name="Gillespie S.H."/>
            <person name="Ling C.L."/>
            <person name="Oravcova K."/>
            <person name="Pinheiro M."/>
            <person name="Wells L."/>
            <person name="Bryant J.M."/>
            <person name="McHugh T.D."/>
            <person name="Bebear C."/>
            <person name="Webster D."/>
            <person name="Harris S.R."/>
            <person name="Seth-Smith H.M."/>
            <person name="Thomson N.R."/>
        </authorList>
    </citation>
    <scope>NUCLEOTIDE SEQUENCE [LARGE SCALE GENOMIC DNA]</scope>
    <source>
        <strain evidence="7 8">A39</strain>
    </source>
</reference>
<organism evidence="7 8">
    <name type="scientific">Mycoplasma amphoriforme A39</name>
    <dbReference type="NCBI Taxonomy" id="572419"/>
    <lineage>
        <taxon>Bacteria</taxon>
        <taxon>Bacillati</taxon>
        <taxon>Mycoplasmatota</taxon>
        <taxon>Mollicutes</taxon>
        <taxon>Mycoplasmataceae</taxon>
        <taxon>Mycoplasma</taxon>
    </lineage>
</organism>
<keyword evidence="1" id="KW-0690">Ribosome biogenesis</keyword>
<evidence type="ECO:0000256" key="3">
    <source>
        <dbReference type="ARBA" id="ARBA00022801"/>
    </source>
</evidence>
<evidence type="ECO:0000256" key="6">
    <source>
        <dbReference type="ARBA" id="ARBA00044538"/>
    </source>
</evidence>
<dbReference type="Gene3D" id="3.30.70.1490">
    <property type="entry name" value="Cysteine protease Prp"/>
    <property type="match status" value="1"/>
</dbReference>
<dbReference type="Proteomes" id="UP000261764">
    <property type="component" value="Chromosome I"/>
</dbReference>
<evidence type="ECO:0000313" key="7">
    <source>
        <dbReference type="EMBL" id="CDN40410.1"/>
    </source>
</evidence>
<dbReference type="EMBL" id="HG937516">
    <property type="protein sequence ID" value="CDN40410.1"/>
    <property type="molecule type" value="Genomic_DNA"/>
</dbReference>
<dbReference type="GO" id="GO:0008234">
    <property type="term" value="F:cysteine-type peptidase activity"/>
    <property type="evidence" value="ECO:0007669"/>
    <property type="project" value="UniProtKB-KW"/>
</dbReference>
<accession>A0A292IHP3</accession>
<protein>
    <recommendedName>
        <fullName evidence="6">Ribosomal processing cysteine protease Prp</fullName>
    </recommendedName>
</protein>
<keyword evidence="8" id="KW-1185">Reference proteome</keyword>
<dbReference type="GO" id="GO:0042254">
    <property type="term" value="P:ribosome biogenesis"/>
    <property type="evidence" value="ECO:0007669"/>
    <property type="project" value="UniProtKB-KW"/>
</dbReference>
<dbReference type="AlphaFoldDB" id="A0A292IHP3"/>
<dbReference type="InterPro" id="IPR007422">
    <property type="entry name" value="Peptidase_Prp"/>
</dbReference>
<dbReference type="Pfam" id="PF04327">
    <property type="entry name" value="Peptidase_Prp"/>
    <property type="match status" value="1"/>
</dbReference>
<keyword evidence="3" id="KW-0378">Hydrolase</keyword>
<gene>
    <name evidence="7" type="ORF">MAMA39_02890</name>
</gene>
<keyword evidence="4" id="KW-0788">Thiol protease</keyword>
<dbReference type="InterPro" id="IPR036764">
    <property type="entry name" value="Peptidase_Prp_sf"/>
</dbReference>
<keyword evidence="2" id="KW-0645">Protease</keyword>
<dbReference type="GO" id="GO:0006508">
    <property type="term" value="P:proteolysis"/>
    <property type="evidence" value="ECO:0007669"/>
    <property type="project" value="UniProtKB-KW"/>
</dbReference>
<evidence type="ECO:0000256" key="2">
    <source>
        <dbReference type="ARBA" id="ARBA00022670"/>
    </source>
</evidence>
<evidence type="ECO:0000256" key="5">
    <source>
        <dbReference type="ARBA" id="ARBA00044503"/>
    </source>
</evidence>
<dbReference type="CDD" id="cd16332">
    <property type="entry name" value="Prp-like"/>
    <property type="match status" value="1"/>
</dbReference>
<evidence type="ECO:0000256" key="4">
    <source>
        <dbReference type="ARBA" id="ARBA00022807"/>
    </source>
</evidence>
<dbReference type="KEGG" id="mamp:MAMA39_02890"/>